<proteinExistence type="predicted"/>
<accession>K1SRH9</accession>
<sequence length="98" mass="11197">MIKKEDDKLVIENPGSIRAGKKQMLRGGISDPRNKTLMKMFNMIGIGERAGSGIPDIYQVWENEGWPMPVVEESYNPDRTRLSLEFKKQANKTSEQNK</sequence>
<dbReference type="AlphaFoldDB" id="K1SRH9"/>
<dbReference type="Gene3D" id="3.30.565.60">
    <property type="match status" value="1"/>
</dbReference>
<dbReference type="EMBL" id="AJWY01010112">
    <property type="protein sequence ID" value="EKC56440.1"/>
    <property type="molecule type" value="Genomic_DNA"/>
</dbReference>
<organism evidence="1">
    <name type="scientific">human gut metagenome</name>
    <dbReference type="NCBI Taxonomy" id="408170"/>
    <lineage>
        <taxon>unclassified sequences</taxon>
        <taxon>metagenomes</taxon>
        <taxon>organismal metagenomes</taxon>
    </lineage>
</organism>
<protein>
    <submittedName>
        <fullName evidence="1">Transcriptional regulator</fullName>
    </submittedName>
</protein>
<gene>
    <name evidence="1" type="ORF">LEA_14835</name>
</gene>
<evidence type="ECO:0000313" key="1">
    <source>
        <dbReference type="EMBL" id="EKC56440.1"/>
    </source>
</evidence>
<dbReference type="Pfam" id="PF13749">
    <property type="entry name" value="HATPase_c_4"/>
    <property type="match status" value="1"/>
</dbReference>
<reference evidence="1" key="1">
    <citation type="journal article" date="2013" name="Environ. Microbiol.">
        <title>Microbiota from the distal guts of lean and obese adolescents exhibit partial functional redundancy besides clear differences in community structure.</title>
        <authorList>
            <person name="Ferrer M."/>
            <person name="Ruiz A."/>
            <person name="Lanza F."/>
            <person name="Haange S.B."/>
            <person name="Oberbach A."/>
            <person name="Till H."/>
            <person name="Bargiela R."/>
            <person name="Campoy C."/>
            <person name="Segura M.T."/>
            <person name="Richter M."/>
            <person name="von Bergen M."/>
            <person name="Seifert J."/>
            <person name="Suarez A."/>
        </authorList>
    </citation>
    <scope>NUCLEOTIDE SEQUENCE</scope>
</reference>
<dbReference type="InterPro" id="IPR038475">
    <property type="entry name" value="RecG_C_sf"/>
</dbReference>
<comment type="caution">
    <text evidence="1">The sequence shown here is derived from an EMBL/GenBank/DDBJ whole genome shotgun (WGS) entry which is preliminary data.</text>
</comment>
<name>K1SRH9_9ZZZZ</name>
<feature type="non-terminal residue" evidence="1">
    <location>
        <position position="98"/>
    </location>
</feature>